<dbReference type="Pfam" id="PF00730">
    <property type="entry name" value="HhH-GPD"/>
    <property type="match status" value="1"/>
</dbReference>
<dbReference type="RefSeq" id="WP_087022249.1">
    <property type="nucleotide sequence ID" value="NZ_NHOC01000016.1"/>
</dbReference>
<evidence type="ECO:0000256" key="9">
    <source>
        <dbReference type="ARBA" id="ARBA00044632"/>
    </source>
</evidence>
<dbReference type="EMBL" id="NHOC01000024">
    <property type="protein sequence ID" value="OUM19280.1"/>
    <property type="molecule type" value="Genomic_DNA"/>
</dbReference>
<name>A0A252F115_9FIRM</name>
<evidence type="ECO:0000256" key="6">
    <source>
        <dbReference type="ARBA" id="ARBA00023239"/>
    </source>
</evidence>
<reference evidence="11 13" key="1">
    <citation type="submission" date="2017-05" db="EMBL/GenBank/DDBJ databases">
        <title>Butyricicoccus porcorum sp. nov. a butyrate-producing bacterium from the swine intestinal tract.</title>
        <authorList>
            <person name="Trachsel J."/>
            <person name="Humphrey S."/>
            <person name="Allen H.K."/>
        </authorList>
    </citation>
    <scope>NUCLEOTIDE SEQUENCE [LARGE SCALE GENOMIC DNA]</scope>
    <source>
        <strain evidence="11">BB10</strain>
    </source>
</reference>
<dbReference type="Gene3D" id="1.10.1670.10">
    <property type="entry name" value="Helix-hairpin-Helix base-excision DNA repair enzymes (C-terminal)"/>
    <property type="match status" value="1"/>
</dbReference>
<keyword evidence="13" id="KW-1185">Reference proteome</keyword>
<dbReference type="InterPro" id="IPR003265">
    <property type="entry name" value="HhH-GPD_domain"/>
</dbReference>
<dbReference type="GO" id="GO:0003684">
    <property type="term" value="F:damaged DNA binding"/>
    <property type="evidence" value="ECO:0007669"/>
    <property type="project" value="InterPro"/>
</dbReference>
<evidence type="ECO:0000256" key="8">
    <source>
        <dbReference type="ARBA" id="ARBA00023295"/>
    </source>
</evidence>
<dbReference type="GO" id="GO:0006289">
    <property type="term" value="P:nucleotide-excision repair"/>
    <property type="evidence" value="ECO:0007669"/>
    <property type="project" value="InterPro"/>
</dbReference>
<comment type="similarity">
    <text evidence="1">Belongs to the type-1 OGG1 family.</text>
</comment>
<dbReference type="Pfam" id="PF07934">
    <property type="entry name" value="OGG_N"/>
    <property type="match status" value="1"/>
</dbReference>
<dbReference type="Gene3D" id="3.30.310.260">
    <property type="match status" value="1"/>
</dbReference>
<keyword evidence="7" id="KW-0511">Multifunctional enzyme</keyword>
<dbReference type="AlphaFoldDB" id="A0A252F115"/>
<keyword evidence="6" id="KW-0456">Lyase</keyword>
<evidence type="ECO:0000313" key="11">
    <source>
        <dbReference type="EMBL" id="OUM19280.1"/>
    </source>
</evidence>
<dbReference type="PANTHER" id="PTHR10242:SF2">
    <property type="entry name" value="N-GLYCOSYLASE_DNA LYASE"/>
    <property type="match status" value="1"/>
</dbReference>
<gene>
    <name evidence="12" type="ORF">CBW42_12750</name>
    <name evidence="11" type="ORF">CBW42_14130</name>
</gene>
<feature type="domain" description="HhH-GPD" evidence="10">
    <location>
        <begin position="120"/>
        <end position="272"/>
    </location>
</feature>
<evidence type="ECO:0000256" key="3">
    <source>
        <dbReference type="ARBA" id="ARBA00022763"/>
    </source>
</evidence>
<evidence type="ECO:0000256" key="5">
    <source>
        <dbReference type="ARBA" id="ARBA00023204"/>
    </source>
</evidence>
<comment type="caution">
    <text evidence="11">The sequence shown here is derived from an EMBL/GenBank/DDBJ whole genome shotgun (WGS) entry which is preliminary data.</text>
</comment>
<dbReference type="Gene3D" id="1.10.340.30">
    <property type="entry name" value="Hypothetical protein, domain 2"/>
    <property type="match status" value="1"/>
</dbReference>
<comment type="catalytic activity">
    <reaction evidence="9">
        <text>2'-deoxyribonucleotide-(2'-deoxyribose 5'-phosphate)-2'-deoxyribonucleotide-DNA = a 3'-end 2'-deoxyribonucleotide-(2,3-dehydro-2,3-deoxyribose 5'-phosphate)-DNA + a 5'-end 5'-phospho-2'-deoxyribonucleoside-DNA + H(+)</text>
        <dbReference type="Rhea" id="RHEA:66592"/>
        <dbReference type="Rhea" id="RHEA-COMP:13180"/>
        <dbReference type="Rhea" id="RHEA-COMP:16897"/>
        <dbReference type="Rhea" id="RHEA-COMP:17067"/>
        <dbReference type="ChEBI" id="CHEBI:15378"/>
        <dbReference type="ChEBI" id="CHEBI:136412"/>
        <dbReference type="ChEBI" id="CHEBI:157695"/>
        <dbReference type="ChEBI" id="CHEBI:167181"/>
        <dbReference type="EC" id="4.2.99.18"/>
    </reaction>
</comment>
<evidence type="ECO:0000259" key="10">
    <source>
        <dbReference type="SMART" id="SM00478"/>
    </source>
</evidence>
<keyword evidence="4" id="KW-0378">Hydrolase</keyword>
<dbReference type="InterPro" id="IPR012904">
    <property type="entry name" value="OGG_N"/>
</dbReference>
<evidence type="ECO:0000256" key="7">
    <source>
        <dbReference type="ARBA" id="ARBA00023268"/>
    </source>
</evidence>
<protein>
    <recommendedName>
        <fullName evidence="2">DNA-(apurinic or apyrimidinic site) lyase</fullName>
        <ecNumber evidence="2">4.2.99.18</ecNumber>
    </recommendedName>
</protein>
<dbReference type="GO" id="GO:0008534">
    <property type="term" value="F:oxidized purine nucleobase lesion DNA N-glycosylase activity"/>
    <property type="evidence" value="ECO:0007669"/>
    <property type="project" value="InterPro"/>
</dbReference>
<dbReference type="EC" id="4.2.99.18" evidence="2"/>
<keyword evidence="5" id="KW-0234">DNA repair</keyword>
<evidence type="ECO:0000256" key="1">
    <source>
        <dbReference type="ARBA" id="ARBA00010679"/>
    </source>
</evidence>
<dbReference type="SUPFAM" id="SSF55945">
    <property type="entry name" value="TATA-box binding protein-like"/>
    <property type="match status" value="1"/>
</dbReference>
<dbReference type="GO" id="GO:0140078">
    <property type="term" value="F:class I DNA-(apurinic or apyrimidinic site) endonuclease activity"/>
    <property type="evidence" value="ECO:0007669"/>
    <property type="project" value="UniProtKB-EC"/>
</dbReference>
<evidence type="ECO:0000313" key="13">
    <source>
        <dbReference type="Proteomes" id="UP000194903"/>
    </source>
</evidence>
<keyword evidence="8" id="KW-0326">Glycosidase</keyword>
<dbReference type="SUPFAM" id="SSF48150">
    <property type="entry name" value="DNA-glycosylase"/>
    <property type="match status" value="1"/>
</dbReference>
<evidence type="ECO:0000313" key="12">
    <source>
        <dbReference type="EMBL" id="OUM19525.1"/>
    </source>
</evidence>
<accession>A0A252F115</accession>
<evidence type="ECO:0000256" key="4">
    <source>
        <dbReference type="ARBA" id="ARBA00022801"/>
    </source>
</evidence>
<sequence>MQITEHETYIEIRSDSRFSARQTFTCGQCFRWQEQADGSWRGVVRGRAARVWDDGGALCITGTRAQFDALWRGYFDCDTDYASICQSFAVDEFTAAAAEFGAGIRILNQEPWEALCTFLISQCNNIPRIAAIVQRLCTGWGQPISFEGQTLHAFPTPDALADLSPDDLAPLRAGYRAPYLIAAAQAIESGALSFDTLRGLPTEDARRYIMQLRGVGRKVADCFLLFGLHRLDAFPVDTWMKKAAASYSGDMKQFIDSPFAGVYQQYFFYYVREHQLGK</sequence>
<dbReference type="GO" id="GO:0006284">
    <property type="term" value="P:base-excision repair"/>
    <property type="evidence" value="ECO:0007669"/>
    <property type="project" value="InterPro"/>
</dbReference>
<organism evidence="11 13">
    <name type="scientific">Butyricicoccus porcorum</name>
    <dbReference type="NCBI Taxonomy" id="1945634"/>
    <lineage>
        <taxon>Bacteria</taxon>
        <taxon>Bacillati</taxon>
        <taxon>Bacillota</taxon>
        <taxon>Clostridia</taxon>
        <taxon>Eubacteriales</taxon>
        <taxon>Butyricicoccaceae</taxon>
        <taxon>Butyricicoccus</taxon>
    </lineage>
</organism>
<dbReference type="EMBL" id="NHOC01000016">
    <property type="protein sequence ID" value="OUM19525.1"/>
    <property type="molecule type" value="Genomic_DNA"/>
</dbReference>
<dbReference type="InterPro" id="IPR011257">
    <property type="entry name" value="DNA_glycosylase"/>
</dbReference>
<evidence type="ECO:0000256" key="2">
    <source>
        <dbReference type="ARBA" id="ARBA00012720"/>
    </source>
</evidence>
<dbReference type="InterPro" id="IPR052054">
    <property type="entry name" value="Oxidative_DNA_repair_enzyme"/>
</dbReference>
<proteinExistence type="inferred from homology"/>
<dbReference type="Proteomes" id="UP000194903">
    <property type="component" value="Unassembled WGS sequence"/>
</dbReference>
<keyword evidence="3" id="KW-0227">DNA damage</keyword>
<dbReference type="PANTHER" id="PTHR10242">
    <property type="entry name" value="8-OXOGUANINE DNA GLYCOSYLASE"/>
    <property type="match status" value="1"/>
</dbReference>
<dbReference type="CDD" id="cd00056">
    <property type="entry name" value="ENDO3c"/>
    <property type="match status" value="1"/>
</dbReference>
<dbReference type="SMART" id="SM00478">
    <property type="entry name" value="ENDO3c"/>
    <property type="match status" value="1"/>
</dbReference>
<dbReference type="InterPro" id="IPR023170">
    <property type="entry name" value="HhH_base_excis_C"/>
</dbReference>
<dbReference type="OrthoDB" id="9798522at2"/>